<dbReference type="RefSeq" id="WP_345594628.1">
    <property type="nucleotide sequence ID" value="NZ_BAABCQ010000090.1"/>
</dbReference>
<feature type="region of interest" description="Disordered" evidence="1">
    <location>
        <begin position="137"/>
        <end position="242"/>
    </location>
</feature>
<sequence>MYGNSDAGPPPSRGAATVITLRVLFAAAGFLTCGLLACVPLFRIAVLRGRALDWTVAWLSLPVSIGCLAVVGELPESDRRTDLAMLALLLIGAAASAYFLVVDIRLHAAPRRFAGYAPPRQASTAYYGQSHPAGPYAPTVVSQPPLAPAPGSAHPGFPTPPMPMSQTPVPPQAPTYQTPLSRTPAPRRPAATPPPGHPAPARIDQVRAELDELSDYLRNHDGPGNGPGPGTGPGSGGNQGGR</sequence>
<comment type="caution">
    <text evidence="3">The sequence shown here is derived from an EMBL/GenBank/DDBJ whole genome shotgun (WGS) entry which is preliminary data.</text>
</comment>
<feature type="transmembrane region" description="Helical" evidence="2">
    <location>
        <begin position="83"/>
        <end position="102"/>
    </location>
</feature>
<evidence type="ECO:0000313" key="4">
    <source>
        <dbReference type="Proteomes" id="UP001500034"/>
    </source>
</evidence>
<feature type="compositionally biased region" description="Basic and acidic residues" evidence="1">
    <location>
        <begin position="204"/>
        <end position="221"/>
    </location>
</feature>
<organism evidence="3 4">
    <name type="scientific">Streptomyces marokkonensis</name>
    <dbReference type="NCBI Taxonomy" id="324855"/>
    <lineage>
        <taxon>Bacteria</taxon>
        <taxon>Bacillati</taxon>
        <taxon>Actinomycetota</taxon>
        <taxon>Actinomycetes</taxon>
        <taxon>Kitasatosporales</taxon>
        <taxon>Streptomycetaceae</taxon>
        <taxon>Streptomyces</taxon>
    </lineage>
</organism>
<reference evidence="4" key="1">
    <citation type="journal article" date="2019" name="Int. J. Syst. Evol. Microbiol.">
        <title>The Global Catalogue of Microorganisms (GCM) 10K type strain sequencing project: providing services to taxonomists for standard genome sequencing and annotation.</title>
        <authorList>
            <consortium name="The Broad Institute Genomics Platform"/>
            <consortium name="The Broad Institute Genome Sequencing Center for Infectious Disease"/>
            <person name="Wu L."/>
            <person name="Ma J."/>
        </authorList>
    </citation>
    <scope>NUCLEOTIDE SEQUENCE [LARGE SCALE GENOMIC DNA]</scope>
    <source>
        <strain evidence="4">JCM 17027</strain>
    </source>
</reference>
<feature type="compositionally biased region" description="Pro residues" evidence="1">
    <location>
        <begin position="157"/>
        <end position="173"/>
    </location>
</feature>
<gene>
    <name evidence="3" type="ORF">GCM10022384_43740</name>
</gene>
<evidence type="ECO:0008006" key="5">
    <source>
        <dbReference type="Google" id="ProtNLM"/>
    </source>
</evidence>
<evidence type="ECO:0000256" key="2">
    <source>
        <dbReference type="SAM" id="Phobius"/>
    </source>
</evidence>
<dbReference type="EMBL" id="BAABCQ010000090">
    <property type="protein sequence ID" value="GAA3991168.1"/>
    <property type="molecule type" value="Genomic_DNA"/>
</dbReference>
<evidence type="ECO:0000313" key="3">
    <source>
        <dbReference type="EMBL" id="GAA3991168.1"/>
    </source>
</evidence>
<keyword evidence="2" id="KW-0812">Transmembrane</keyword>
<feature type="transmembrane region" description="Helical" evidence="2">
    <location>
        <begin position="54"/>
        <end position="71"/>
    </location>
</feature>
<feature type="compositionally biased region" description="Gly residues" evidence="1">
    <location>
        <begin position="223"/>
        <end position="242"/>
    </location>
</feature>
<keyword evidence="2" id="KW-1133">Transmembrane helix</keyword>
<accession>A0ABP7R2C9</accession>
<evidence type="ECO:0000256" key="1">
    <source>
        <dbReference type="SAM" id="MobiDB-lite"/>
    </source>
</evidence>
<protein>
    <recommendedName>
        <fullName evidence="5">Integral membrane protein</fullName>
    </recommendedName>
</protein>
<keyword evidence="2" id="KW-0472">Membrane</keyword>
<name>A0ABP7R2C9_9ACTN</name>
<feature type="transmembrane region" description="Helical" evidence="2">
    <location>
        <begin position="20"/>
        <end position="42"/>
    </location>
</feature>
<dbReference type="Proteomes" id="UP001500034">
    <property type="component" value="Unassembled WGS sequence"/>
</dbReference>
<keyword evidence="4" id="KW-1185">Reference proteome</keyword>
<proteinExistence type="predicted"/>